<evidence type="ECO:0000256" key="3">
    <source>
        <dbReference type="ARBA" id="ARBA00022771"/>
    </source>
</evidence>
<name>A0A0C2X6I8_AMAMK</name>
<evidence type="ECO:0000256" key="2">
    <source>
        <dbReference type="ARBA" id="ARBA00022723"/>
    </source>
</evidence>
<keyword evidence="13" id="KW-1185">Reference proteome</keyword>
<dbReference type="GO" id="GO:1990526">
    <property type="term" value="C:Ste12p-Dig1p-Dig2p complex"/>
    <property type="evidence" value="ECO:0007669"/>
    <property type="project" value="TreeGrafter"/>
</dbReference>
<dbReference type="PANTHER" id="PTHR47427:SF1">
    <property type="entry name" value="PROTEIN STE12"/>
    <property type="match status" value="1"/>
</dbReference>
<keyword evidence="2" id="KW-0479">Metal-binding</keyword>
<dbReference type="Proteomes" id="UP000054549">
    <property type="component" value="Unassembled WGS sequence"/>
</dbReference>
<dbReference type="HOGENOM" id="CLU_004873_0_0_1"/>
<evidence type="ECO:0000256" key="5">
    <source>
        <dbReference type="ARBA" id="ARBA00023015"/>
    </source>
</evidence>
<comment type="similarity">
    <text evidence="8">Belongs to the STE12 transcription factor family.</text>
</comment>
<dbReference type="InParanoid" id="A0A0C2X6I8"/>
<feature type="region of interest" description="Disordered" evidence="10">
    <location>
        <begin position="1"/>
        <end position="44"/>
    </location>
</feature>
<comment type="subcellular location">
    <subcellularLocation>
        <location evidence="1">Nucleus</location>
    </subcellularLocation>
</comment>
<dbReference type="AlphaFoldDB" id="A0A0C2X6I8"/>
<evidence type="ECO:0000256" key="1">
    <source>
        <dbReference type="ARBA" id="ARBA00004123"/>
    </source>
</evidence>
<sequence>MSPSFQPYSARYDHSPPPLYPFSSPSHHPARRTNSLSLQVSTAIENDHDLNEATARPGNAHKHAQFHMSLSSSEPESDVDRDSHHSSDLHDQRSPDDSPTSITGIPNGLLRSLTPHERDKLGHLERLKMFLATAPSYWDTNDPSSFINTNAFAGSAMDMAAQRSLALGHVPPHPQLNRFLLPSQEFITCVLWNGLYHITGTDIVRALVFRFDAFGRPVRNMKKFEEGIFSDLRNLKPGVDACLEEPKSPPRGLSLETRDLAQSPRLMRDAHGVCLACGLSGIKYFLFCSPHSWNCKPYAKCNQSQSPFLDLLFKYQCIRTQKKQKVFYWFSVPHDRLFLDALERDLKREKMGLESTTEVLGEPASSFTYDPKRSLYEQFSRAARDQDDADDSRGSPESSGTNSDAQPDNMDTSDSPKEGEASTDPGDVQMNNTADTKPKLAGSSRRKQSSSTQYFGTQYLMLFEMNQGSPHYKIRKKKAGVKANGLSTGIMSPVRKDFDQDRGRYPPVANGVMVLEPEVKREDTMNAADMFRLQALGELAPADGKSKPPRPQSAIGQADVYYHPSNSVEGSYDSQGYQRHRPHEAVHRHTLPAAHIPQSGSVSVTAFDSSLQHGVQAGLPDLQDGGSTVRTKAFVCPLFSCGRMFKRQEHLKRHLRTHTMERPYACPRCKKRFSRSDNLNQHLRTHDRGGSITIHDNSSSDWNNEYSDADEHHHRLSRSSSLSGTESEGADDLRSNHNVLGMYRGDFQQSGESLGMFGGAAAGMGMGQFGLSSLAQPAGRPNAQFGSSADSLGLDVQDMIMSGPDGPGRSHDQDIYYLPSGTSDSFSAGNLDKNHFVPTDSQWALRGDPNSPFMHSAEPSPTVPIPIGPPNRHSLDATVGYGPSPQSTCSSASSYSDEFALPMSAPPRKQVFDPAASFLPPDDLAVMNNGGAGPIRRHRSMTPSMMRNGEPVRSRPTTANSEFGVGGGSPGSNNRAYHPYAPYSAAQSRAGSTHSSPSLHNVPLNGDISRRSHSRSPNYGALPDHLKGFQDVAMDSSSPQPPMFRTESPAAFTQTGSPAQYGTDLPVQYGPSSTANEAEPSTFIMGNSQSQQSQFNGYYPQHHHTL</sequence>
<evidence type="ECO:0000256" key="9">
    <source>
        <dbReference type="PROSITE-ProRule" id="PRU00042"/>
    </source>
</evidence>
<evidence type="ECO:0000313" key="12">
    <source>
        <dbReference type="EMBL" id="KIL64353.1"/>
    </source>
</evidence>
<dbReference type="InterPro" id="IPR013087">
    <property type="entry name" value="Znf_C2H2_type"/>
</dbReference>
<dbReference type="GO" id="GO:0005634">
    <property type="term" value="C:nucleus"/>
    <property type="evidence" value="ECO:0007669"/>
    <property type="project" value="UniProtKB-SubCell"/>
</dbReference>
<feature type="region of interest" description="Disordered" evidence="10">
    <location>
        <begin position="681"/>
        <end position="733"/>
    </location>
</feature>
<feature type="compositionally biased region" description="Polar residues" evidence="10">
    <location>
        <begin position="694"/>
        <end position="706"/>
    </location>
</feature>
<feature type="compositionally biased region" description="Polar residues" evidence="10">
    <location>
        <begin position="32"/>
        <end position="44"/>
    </location>
</feature>
<dbReference type="OrthoDB" id="1095242at2759"/>
<dbReference type="FunFam" id="3.30.160.60:FF:002343">
    <property type="entry name" value="Zinc finger protein 33A"/>
    <property type="match status" value="1"/>
</dbReference>
<dbReference type="PROSITE" id="PS00028">
    <property type="entry name" value="ZINC_FINGER_C2H2_1"/>
    <property type="match status" value="2"/>
</dbReference>
<evidence type="ECO:0000256" key="8">
    <source>
        <dbReference type="ARBA" id="ARBA00024345"/>
    </source>
</evidence>
<evidence type="ECO:0000313" key="13">
    <source>
        <dbReference type="Proteomes" id="UP000054549"/>
    </source>
</evidence>
<dbReference type="Gene3D" id="3.30.160.60">
    <property type="entry name" value="Classic Zinc Finger"/>
    <property type="match status" value="2"/>
</dbReference>
<organism evidence="12 13">
    <name type="scientific">Amanita muscaria (strain Koide BX008)</name>
    <dbReference type="NCBI Taxonomy" id="946122"/>
    <lineage>
        <taxon>Eukaryota</taxon>
        <taxon>Fungi</taxon>
        <taxon>Dikarya</taxon>
        <taxon>Basidiomycota</taxon>
        <taxon>Agaricomycotina</taxon>
        <taxon>Agaricomycetes</taxon>
        <taxon>Agaricomycetidae</taxon>
        <taxon>Agaricales</taxon>
        <taxon>Pluteineae</taxon>
        <taxon>Amanitaceae</taxon>
        <taxon>Amanita</taxon>
    </lineage>
</organism>
<dbReference type="GO" id="GO:0003700">
    <property type="term" value="F:DNA-binding transcription factor activity"/>
    <property type="evidence" value="ECO:0007669"/>
    <property type="project" value="InterPro"/>
</dbReference>
<keyword evidence="4" id="KW-0862">Zinc</keyword>
<feature type="region of interest" description="Disordered" evidence="10">
    <location>
        <begin position="64"/>
        <end position="114"/>
    </location>
</feature>
<evidence type="ECO:0000259" key="11">
    <source>
        <dbReference type="PROSITE" id="PS50157"/>
    </source>
</evidence>
<dbReference type="PANTHER" id="PTHR47427">
    <property type="entry name" value="PROTEIN STE12"/>
    <property type="match status" value="1"/>
</dbReference>
<dbReference type="SMART" id="SM00424">
    <property type="entry name" value="STE"/>
    <property type="match status" value="1"/>
</dbReference>
<keyword evidence="7" id="KW-0539">Nucleus</keyword>
<evidence type="ECO:0000256" key="10">
    <source>
        <dbReference type="SAM" id="MobiDB-lite"/>
    </source>
</evidence>
<evidence type="ECO:0000256" key="4">
    <source>
        <dbReference type="ARBA" id="ARBA00022833"/>
    </source>
</evidence>
<keyword evidence="3 9" id="KW-0863">Zinc-finger</keyword>
<dbReference type="STRING" id="946122.A0A0C2X6I8"/>
<dbReference type="InterPro" id="IPR052127">
    <property type="entry name" value="STE12_transcription_factor"/>
</dbReference>
<evidence type="ECO:0000256" key="7">
    <source>
        <dbReference type="ARBA" id="ARBA00023242"/>
    </source>
</evidence>
<evidence type="ECO:0000256" key="6">
    <source>
        <dbReference type="ARBA" id="ARBA00023163"/>
    </source>
</evidence>
<dbReference type="GO" id="GO:1990527">
    <property type="term" value="C:Tec1p-Ste12p-Dig1p complex"/>
    <property type="evidence" value="ECO:0007669"/>
    <property type="project" value="TreeGrafter"/>
</dbReference>
<dbReference type="Pfam" id="PF00096">
    <property type="entry name" value="zf-C2H2"/>
    <property type="match status" value="2"/>
</dbReference>
<dbReference type="SUPFAM" id="SSF57667">
    <property type="entry name" value="beta-beta-alpha zinc fingers"/>
    <property type="match status" value="1"/>
</dbReference>
<feature type="region of interest" description="Disordered" evidence="10">
    <location>
        <begin position="932"/>
        <end position="1059"/>
    </location>
</feature>
<dbReference type="SMART" id="SM00355">
    <property type="entry name" value="ZnF_C2H2"/>
    <property type="match status" value="2"/>
</dbReference>
<feature type="compositionally biased region" description="Polar residues" evidence="10">
    <location>
        <begin position="985"/>
        <end position="999"/>
    </location>
</feature>
<dbReference type="Pfam" id="PF02200">
    <property type="entry name" value="STE"/>
    <property type="match status" value="2"/>
</dbReference>
<dbReference type="InterPro" id="IPR036236">
    <property type="entry name" value="Znf_C2H2_sf"/>
</dbReference>
<dbReference type="GO" id="GO:0008270">
    <property type="term" value="F:zinc ion binding"/>
    <property type="evidence" value="ECO:0007669"/>
    <property type="project" value="UniProtKB-KW"/>
</dbReference>
<feature type="domain" description="C2H2-type" evidence="11">
    <location>
        <begin position="664"/>
        <end position="686"/>
    </location>
</feature>
<feature type="compositionally biased region" description="Polar residues" evidence="10">
    <location>
        <begin position="396"/>
        <end position="413"/>
    </location>
</feature>
<dbReference type="InterPro" id="IPR003120">
    <property type="entry name" value="Ste12"/>
</dbReference>
<dbReference type="EMBL" id="KN818250">
    <property type="protein sequence ID" value="KIL64353.1"/>
    <property type="molecule type" value="Genomic_DNA"/>
</dbReference>
<proteinExistence type="inferred from homology"/>
<feature type="compositionally biased region" description="Basic and acidic residues" evidence="10">
    <location>
        <begin position="382"/>
        <end position="394"/>
    </location>
</feature>
<gene>
    <name evidence="12" type="ORF">M378DRAFT_11555</name>
</gene>
<protein>
    <recommendedName>
        <fullName evidence="11">C2H2-type domain-containing protein</fullName>
    </recommendedName>
</protein>
<keyword evidence="6" id="KW-0804">Transcription</keyword>
<feature type="region of interest" description="Disordered" evidence="10">
    <location>
        <begin position="380"/>
        <end position="452"/>
    </location>
</feature>
<reference evidence="12 13" key="1">
    <citation type="submission" date="2014-04" db="EMBL/GenBank/DDBJ databases">
        <title>Evolutionary Origins and Diversification of the Mycorrhizal Mutualists.</title>
        <authorList>
            <consortium name="DOE Joint Genome Institute"/>
            <consortium name="Mycorrhizal Genomics Consortium"/>
            <person name="Kohler A."/>
            <person name="Kuo A."/>
            <person name="Nagy L.G."/>
            <person name="Floudas D."/>
            <person name="Copeland A."/>
            <person name="Barry K.W."/>
            <person name="Cichocki N."/>
            <person name="Veneault-Fourrey C."/>
            <person name="LaButti K."/>
            <person name="Lindquist E.A."/>
            <person name="Lipzen A."/>
            <person name="Lundell T."/>
            <person name="Morin E."/>
            <person name="Murat C."/>
            <person name="Riley R."/>
            <person name="Ohm R."/>
            <person name="Sun H."/>
            <person name="Tunlid A."/>
            <person name="Henrissat B."/>
            <person name="Grigoriev I.V."/>
            <person name="Hibbett D.S."/>
            <person name="Martin F."/>
        </authorList>
    </citation>
    <scope>NUCLEOTIDE SEQUENCE [LARGE SCALE GENOMIC DNA]</scope>
    <source>
        <strain evidence="12 13">Koide BX008</strain>
    </source>
</reference>
<accession>A0A0C2X6I8</accession>
<feature type="compositionally biased region" description="Basic and acidic residues" evidence="10">
    <location>
        <begin position="78"/>
        <end position="96"/>
    </location>
</feature>
<keyword evidence="5" id="KW-0805">Transcription regulation</keyword>
<feature type="domain" description="C2H2-type" evidence="11">
    <location>
        <begin position="634"/>
        <end position="663"/>
    </location>
</feature>
<dbReference type="PROSITE" id="PS50157">
    <property type="entry name" value="ZINC_FINGER_C2H2_2"/>
    <property type="match status" value="2"/>
</dbReference>